<keyword evidence="2" id="KW-0812">Transmembrane</keyword>
<reference evidence="5 6" key="1">
    <citation type="submission" date="2018-08" db="EMBL/GenBank/DDBJ databases">
        <title>Recombination of ecologically and evolutionarily significant loci maintains genetic cohesion in the Pseudomonas syringae species complex.</title>
        <authorList>
            <person name="Dillon M."/>
            <person name="Thakur S."/>
            <person name="Almeida R.N.D."/>
            <person name="Weir B.S."/>
            <person name="Guttman D.S."/>
        </authorList>
    </citation>
    <scope>NUCLEOTIDE SEQUENCE [LARGE SCALE GENOMIC DNA]</scope>
    <source>
        <strain evidence="3 5">ICMP 15201</strain>
        <strain evidence="4 6">ICMP 15203</strain>
    </source>
</reference>
<evidence type="ECO:0000313" key="3">
    <source>
        <dbReference type="EMBL" id="RMN81286.1"/>
    </source>
</evidence>
<keyword evidence="2" id="KW-0472">Membrane</keyword>
<feature type="region of interest" description="Disordered" evidence="1">
    <location>
        <begin position="266"/>
        <end position="286"/>
    </location>
</feature>
<keyword evidence="2" id="KW-1133">Transmembrane helix</keyword>
<evidence type="ECO:0000256" key="1">
    <source>
        <dbReference type="SAM" id="MobiDB-lite"/>
    </source>
</evidence>
<evidence type="ECO:0000256" key="2">
    <source>
        <dbReference type="SAM" id="Phobius"/>
    </source>
</evidence>
<name>A0A3M3RM62_PSECA</name>
<gene>
    <name evidence="4" type="ORF">ALQ51_05422</name>
    <name evidence="3" type="ORF">ALQ53_04583</name>
</gene>
<accession>A0A3M3RM62</accession>
<proteinExistence type="predicted"/>
<comment type="caution">
    <text evidence="4">The sequence shown here is derived from an EMBL/GenBank/DDBJ whole genome shotgun (WGS) entry which is preliminary data.</text>
</comment>
<evidence type="ECO:0000313" key="5">
    <source>
        <dbReference type="Proteomes" id="UP000269335"/>
    </source>
</evidence>
<evidence type="ECO:0000313" key="6">
    <source>
        <dbReference type="Proteomes" id="UP000270524"/>
    </source>
</evidence>
<dbReference type="Proteomes" id="UP000270524">
    <property type="component" value="Unassembled WGS sequence"/>
</dbReference>
<organism evidence="4 6">
    <name type="scientific">Pseudomonas cannabina</name>
    <dbReference type="NCBI Taxonomy" id="86840"/>
    <lineage>
        <taxon>Bacteria</taxon>
        <taxon>Pseudomonadati</taxon>
        <taxon>Pseudomonadota</taxon>
        <taxon>Gammaproteobacteria</taxon>
        <taxon>Pseudomonadales</taxon>
        <taxon>Pseudomonadaceae</taxon>
        <taxon>Pseudomonas</taxon>
    </lineage>
</organism>
<feature type="transmembrane region" description="Helical" evidence="2">
    <location>
        <begin position="44"/>
        <end position="64"/>
    </location>
</feature>
<dbReference type="AlphaFoldDB" id="A0A3M3RM62"/>
<protein>
    <submittedName>
        <fullName evidence="4">Uncharacterized protein</fullName>
    </submittedName>
</protein>
<sequence>MICPHLYRRDADKLRKGHLCAVVLSHYTRIKTNCTNEVCTVTPLMITLMVVAGIALLIAIGYLNHVAENGKLEKARTKVELSDRLRRCSEITEVFPGQLMSPALKLLLTRLELNVVQRMLNMEKGNAQLKHRIGELEEQIAKGEGIEIPNPVTPIQTEAKAKDVRFLLEALHGQVTRAAHDGFLQTSEAKHWIREIRTILVNLHIEFFNNLGQTALAQDQPGQARLAFERGVQYLRNQPDPVTYQQQLLAMEKQLARANSVVLTNTAPTEDDDNALTEGLKQDDTESEWKKKVIYD</sequence>
<evidence type="ECO:0000313" key="4">
    <source>
        <dbReference type="EMBL" id="RMN97465.1"/>
    </source>
</evidence>
<dbReference type="EMBL" id="RBPJ01000129">
    <property type="protein sequence ID" value="RMN97465.1"/>
    <property type="molecule type" value="Genomic_DNA"/>
</dbReference>
<dbReference type="EMBL" id="RBPH01000129">
    <property type="protein sequence ID" value="RMN81286.1"/>
    <property type="molecule type" value="Genomic_DNA"/>
</dbReference>
<dbReference type="Proteomes" id="UP000269335">
    <property type="component" value="Unassembled WGS sequence"/>
</dbReference>